<dbReference type="Proteomes" id="UP001516400">
    <property type="component" value="Unassembled WGS sequence"/>
</dbReference>
<dbReference type="Gene3D" id="2.60.120.200">
    <property type="match status" value="1"/>
</dbReference>
<evidence type="ECO:0000256" key="1">
    <source>
        <dbReference type="SAM" id="SignalP"/>
    </source>
</evidence>
<name>A0ABD2N8B6_9CUCU</name>
<dbReference type="InterPro" id="IPR013320">
    <property type="entry name" value="ConA-like_dom_sf"/>
</dbReference>
<proteinExistence type="predicted"/>
<dbReference type="EMBL" id="JABFTP020000083">
    <property type="protein sequence ID" value="KAL3274995.1"/>
    <property type="molecule type" value="Genomic_DNA"/>
</dbReference>
<dbReference type="AlphaFoldDB" id="A0ABD2N8B6"/>
<gene>
    <name evidence="2" type="ORF">HHI36_019768</name>
</gene>
<feature type="chain" id="PRO_5044823231" evidence="1">
    <location>
        <begin position="27"/>
        <end position="111"/>
    </location>
</feature>
<organism evidence="2 3">
    <name type="scientific">Cryptolaemus montrouzieri</name>
    <dbReference type="NCBI Taxonomy" id="559131"/>
    <lineage>
        <taxon>Eukaryota</taxon>
        <taxon>Metazoa</taxon>
        <taxon>Ecdysozoa</taxon>
        <taxon>Arthropoda</taxon>
        <taxon>Hexapoda</taxon>
        <taxon>Insecta</taxon>
        <taxon>Pterygota</taxon>
        <taxon>Neoptera</taxon>
        <taxon>Endopterygota</taxon>
        <taxon>Coleoptera</taxon>
        <taxon>Polyphaga</taxon>
        <taxon>Cucujiformia</taxon>
        <taxon>Coccinelloidea</taxon>
        <taxon>Coccinellidae</taxon>
        <taxon>Scymninae</taxon>
        <taxon>Scymnini</taxon>
        <taxon>Cryptolaemus</taxon>
    </lineage>
</organism>
<keyword evidence="3" id="KW-1185">Reference proteome</keyword>
<evidence type="ECO:0000313" key="3">
    <source>
        <dbReference type="Proteomes" id="UP001516400"/>
    </source>
</evidence>
<accession>A0ABD2N8B6</accession>
<evidence type="ECO:0000313" key="2">
    <source>
        <dbReference type="EMBL" id="KAL3274995.1"/>
    </source>
</evidence>
<keyword evidence="1" id="KW-0732">Signal</keyword>
<comment type="caution">
    <text evidence="2">The sequence shown here is derived from an EMBL/GenBank/DDBJ whole genome shotgun (WGS) entry which is preliminary data.</text>
</comment>
<sequence>MDIPLMNTLAILSSLVYLGIPYLVDAQCRPSVTTVGGSFKTINKSPICSGDLIFSESFDWLNEGLWNHELQADGCGNGEFQKYMNDRSISYVQNGKLFIKPKVVGDAPLNE</sequence>
<feature type="signal peptide" evidence="1">
    <location>
        <begin position="1"/>
        <end position="26"/>
    </location>
</feature>
<dbReference type="SUPFAM" id="SSF49899">
    <property type="entry name" value="Concanavalin A-like lectins/glucanases"/>
    <property type="match status" value="1"/>
</dbReference>
<reference evidence="2 3" key="1">
    <citation type="journal article" date="2021" name="BMC Biol.">
        <title>Horizontally acquired antibacterial genes associated with adaptive radiation of ladybird beetles.</title>
        <authorList>
            <person name="Li H.S."/>
            <person name="Tang X.F."/>
            <person name="Huang Y.H."/>
            <person name="Xu Z.Y."/>
            <person name="Chen M.L."/>
            <person name="Du X.Y."/>
            <person name="Qiu B.Y."/>
            <person name="Chen P.T."/>
            <person name="Zhang W."/>
            <person name="Slipinski A."/>
            <person name="Escalona H.E."/>
            <person name="Waterhouse R.M."/>
            <person name="Zwick A."/>
            <person name="Pang H."/>
        </authorList>
    </citation>
    <scope>NUCLEOTIDE SEQUENCE [LARGE SCALE GENOMIC DNA]</scope>
    <source>
        <strain evidence="2">SYSU2018</strain>
    </source>
</reference>
<protein>
    <submittedName>
        <fullName evidence="2">Uncharacterized protein</fullName>
    </submittedName>
</protein>